<proteinExistence type="predicted"/>
<accession>A0A6H5GVC7</accession>
<dbReference type="EMBL" id="CADCXU010020455">
    <property type="protein sequence ID" value="CAB0008415.1"/>
    <property type="molecule type" value="Genomic_DNA"/>
</dbReference>
<reference evidence="1 2" key="1">
    <citation type="submission" date="2020-02" db="EMBL/GenBank/DDBJ databases">
        <authorList>
            <person name="Ferguson B K."/>
        </authorList>
    </citation>
    <scope>NUCLEOTIDE SEQUENCE [LARGE SCALE GENOMIC DNA]</scope>
</reference>
<organism evidence="1 2">
    <name type="scientific">Nesidiocoris tenuis</name>
    <dbReference type="NCBI Taxonomy" id="355587"/>
    <lineage>
        <taxon>Eukaryota</taxon>
        <taxon>Metazoa</taxon>
        <taxon>Ecdysozoa</taxon>
        <taxon>Arthropoda</taxon>
        <taxon>Hexapoda</taxon>
        <taxon>Insecta</taxon>
        <taxon>Pterygota</taxon>
        <taxon>Neoptera</taxon>
        <taxon>Paraneoptera</taxon>
        <taxon>Hemiptera</taxon>
        <taxon>Heteroptera</taxon>
        <taxon>Panheteroptera</taxon>
        <taxon>Cimicomorpha</taxon>
        <taxon>Miridae</taxon>
        <taxon>Dicyphina</taxon>
        <taxon>Nesidiocoris</taxon>
    </lineage>
</organism>
<protein>
    <submittedName>
        <fullName evidence="1">Uncharacterized protein</fullName>
    </submittedName>
</protein>
<keyword evidence="2" id="KW-1185">Reference proteome</keyword>
<evidence type="ECO:0000313" key="1">
    <source>
        <dbReference type="EMBL" id="CAB0008415.1"/>
    </source>
</evidence>
<dbReference type="Proteomes" id="UP000479000">
    <property type="component" value="Unassembled WGS sequence"/>
</dbReference>
<evidence type="ECO:0000313" key="2">
    <source>
        <dbReference type="Proteomes" id="UP000479000"/>
    </source>
</evidence>
<sequence length="216" mass="22892">MLGILSMYMYPEHHASPGHSQTGHRLRKMAIRLLTSAGAVRSSRLASRVRAVPYPSVGQASGGQYSVPSVAVPTVVPSVPITVPLPVSVGASSTSSADECRCRSDLVVESNSCEAAQHSSRDAVQHHVAQQHVQQHASQQQTPMLFIPFTTVPAQHHLSLGSQQPAVSPSPASTPIIKSSVALSGDMADSAVRRHGLYMTTLLNIVVIPKPPSYVP</sequence>
<dbReference type="AlphaFoldDB" id="A0A6H5GVC7"/>
<name>A0A6H5GVC7_9HEMI</name>
<gene>
    <name evidence="1" type="ORF">NTEN_LOCUS13661</name>
</gene>